<sequence>MATQDQNTPATSSATAGENNGAQSSRAAQSNTSASRVDRTSSFSASRIGADTGAAGKTVIADGVVAKVAGIAAREVAGVYALGGGGARAFGAIRDVINATDLAQGVKVEVGETQAAADLTIVVEYPAPIQEVAGNVRAAVAGAITRLVGLEVVEVNVEVNDVHVPGDDTQENEESRVA</sequence>
<dbReference type="OrthoDB" id="9808942at2"/>
<evidence type="ECO:0000313" key="4">
    <source>
        <dbReference type="Proteomes" id="UP000183750"/>
    </source>
</evidence>
<dbReference type="Pfam" id="PF03780">
    <property type="entry name" value="Asp23"/>
    <property type="match status" value="1"/>
</dbReference>
<dbReference type="EMBL" id="FNSQ01000005">
    <property type="protein sequence ID" value="SEB40542.1"/>
    <property type="molecule type" value="Genomic_DNA"/>
</dbReference>
<protein>
    <submittedName>
        <fullName evidence="3">Uncharacterized conserved protein YloU, alkaline shock protein (Asp23) family</fullName>
    </submittedName>
</protein>
<organism evidence="3 4">
    <name type="scientific">Microbacterium hydrocarbonoxydans</name>
    <dbReference type="NCBI Taxonomy" id="273678"/>
    <lineage>
        <taxon>Bacteria</taxon>
        <taxon>Bacillati</taxon>
        <taxon>Actinomycetota</taxon>
        <taxon>Actinomycetes</taxon>
        <taxon>Micrococcales</taxon>
        <taxon>Microbacteriaceae</taxon>
        <taxon>Microbacterium</taxon>
    </lineage>
</organism>
<gene>
    <name evidence="3" type="ORF">SAMN04489807_0526</name>
</gene>
<dbReference type="Proteomes" id="UP000183750">
    <property type="component" value="Unassembled WGS sequence"/>
</dbReference>
<reference evidence="4" key="1">
    <citation type="submission" date="2016-10" db="EMBL/GenBank/DDBJ databases">
        <authorList>
            <person name="Varghese N."/>
            <person name="Submissions S."/>
        </authorList>
    </citation>
    <scope>NUCLEOTIDE SEQUENCE [LARGE SCALE GENOMIC DNA]</scope>
    <source>
        <strain evidence="4">DSM 16089</strain>
    </source>
</reference>
<evidence type="ECO:0000313" key="3">
    <source>
        <dbReference type="EMBL" id="SEB40542.1"/>
    </source>
</evidence>
<accession>A0A1H4J4Q6</accession>
<keyword evidence="4" id="KW-1185">Reference proteome</keyword>
<dbReference type="RefSeq" id="WP_060927134.1">
    <property type="nucleotide sequence ID" value="NZ_FNSQ01000005.1"/>
</dbReference>
<dbReference type="AlphaFoldDB" id="A0A1H4J4Q6"/>
<dbReference type="PANTHER" id="PTHR34297">
    <property type="entry name" value="HYPOTHETICAL CYTOSOLIC PROTEIN-RELATED"/>
    <property type="match status" value="1"/>
</dbReference>
<dbReference type="PANTHER" id="PTHR34297:SF3">
    <property type="entry name" value="ALKALINE SHOCK PROTEIN 23"/>
    <property type="match status" value="1"/>
</dbReference>
<dbReference type="InterPro" id="IPR005531">
    <property type="entry name" value="Asp23"/>
</dbReference>
<name>A0A1H4J4Q6_9MICO</name>
<evidence type="ECO:0000256" key="2">
    <source>
        <dbReference type="SAM" id="MobiDB-lite"/>
    </source>
</evidence>
<comment type="similarity">
    <text evidence="1">Belongs to the asp23 family.</text>
</comment>
<evidence type="ECO:0000256" key="1">
    <source>
        <dbReference type="ARBA" id="ARBA00005721"/>
    </source>
</evidence>
<feature type="region of interest" description="Disordered" evidence="2">
    <location>
        <begin position="1"/>
        <end position="42"/>
    </location>
</feature>
<proteinExistence type="inferred from homology"/>